<evidence type="ECO:0000256" key="3">
    <source>
        <dbReference type="ARBA" id="ARBA00023110"/>
    </source>
</evidence>
<feature type="compositionally biased region" description="Acidic residues" evidence="6">
    <location>
        <begin position="85"/>
        <end position="96"/>
    </location>
</feature>
<reference evidence="8" key="1">
    <citation type="submission" date="2023-01" db="EMBL/GenBank/DDBJ databases">
        <title>Metagenome sequencing of chrysophaentin producing Chrysophaeum taylorii.</title>
        <authorList>
            <person name="Davison J."/>
            <person name="Bewley C."/>
        </authorList>
    </citation>
    <scope>NUCLEOTIDE SEQUENCE</scope>
    <source>
        <strain evidence="8">NIES-1699</strain>
    </source>
</reference>
<evidence type="ECO:0000259" key="7">
    <source>
        <dbReference type="PROSITE" id="PS50059"/>
    </source>
</evidence>
<protein>
    <recommendedName>
        <fullName evidence="2 5">peptidylprolyl isomerase</fullName>
        <ecNumber evidence="2 5">5.2.1.8</ecNumber>
    </recommendedName>
</protein>
<dbReference type="PROSITE" id="PS50059">
    <property type="entry name" value="FKBP_PPIASE"/>
    <property type="match status" value="1"/>
</dbReference>
<dbReference type="GO" id="GO:0006418">
    <property type="term" value="P:tRNA aminoacylation for protein translation"/>
    <property type="evidence" value="ECO:0007669"/>
    <property type="project" value="InterPro"/>
</dbReference>
<dbReference type="Gene3D" id="3.10.50.40">
    <property type="match status" value="1"/>
</dbReference>
<evidence type="ECO:0000256" key="6">
    <source>
        <dbReference type="SAM" id="MobiDB-lite"/>
    </source>
</evidence>
<dbReference type="InterPro" id="IPR046357">
    <property type="entry name" value="PPIase_dom_sf"/>
</dbReference>
<keyword evidence="3 5" id="KW-0697">Rotamase</keyword>
<gene>
    <name evidence="8" type="ORF">CTAYLR_000300</name>
</gene>
<dbReference type="PANTHER" id="PTHR43811:SF19">
    <property type="entry name" value="39 KDA FK506-BINDING NUCLEAR PROTEIN"/>
    <property type="match status" value="1"/>
</dbReference>
<dbReference type="InterPro" id="IPR009080">
    <property type="entry name" value="tRNAsynth_Ia_anticodon-bd"/>
</dbReference>
<dbReference type="Pfam" id="PF00254">
    <property type="entry name" value="FKBP_C"/>
    <property type="match status" value="1"/>
</dbReference>
<evidence type="ECO:0000256" key="4">
    <source>
        <dbReference type="ARBA" id="ARBA00023235"/>
    </source>
</evidence>
<evidence type="ECO:0000313" key="9">
    <source>
        <dbReference type="Proteomes" id="UP001230188"/>
    </source>
</evidence>
<dbReference type="AlphaFoldDB" id="A0AAD7UFT7"/>
<organism evidence="8 9">
    <name type="scientific">Chrysophaeum taylorii</name>
    <dbReference type="NCBI Taxonomy" id="2483200"/>
    <lineage>
        <taxon>Eukaryota</taxon>
        <taxon>Sar</taxon>
        <taxon>Stramenopiles</taxon>
        <taxon>Ochrophyta</taxon>
        <taxon>Pelagophyceae</taxon>
        <taxon>Pelagomonadales</taxon>
        <taxon>Pelagomonadaceae</taxon>
        <taxon>Chrysophaeum</taxon>
    </lineage>
</organism>
<feature type="region of interest" description="Disordered" evidence="6">
    <location>
        <begin position="52"/>
        <end position="106"/>
    </location>
</feature>
<dbReference type="Gene3D" id="1.20.120.1910">
    <property type="entry name" value="Cysteine-tRNA ligase, C-terminal anti-codon recognition domain"/>
    <property type="match status" value="1"/>
</dbReference>
<dbReference type="GO" id="GO:0005730">
    <property type="term" value="C:nucleolus"/>
    <property type="evidence" value="ECO:0007669"/>
    <property type="project" value="TreeGrafter"/>
</dbReference>
<dbReference type="InterPro" id="IPR001179">
    <property type="entry name" value="PPIase_FKBP_dom"/>
</dbReference>
<comment type="caution">
    <text evidence="8">The sequence shown here is derived from an EMBL/GenBank/DDBJ whole genome shotgun (WGS) entry which is preliminary data.</text>
</comment>
<evidence type="ECO:0000256" key="2">
    <source>
        <dbReference type="ARBA" id="ARBA00013194"/>
    </source>
</evidence>
<evidence type="ECO:0000256" key="1">
    <source>
        <dbReference type="ARBA" id="ARBA00000971"/>
    </source>
</evidence>
<dbReference type="SUPFAM" id="SSF47323">
    <property type="entry name" value="Anticodon-binding domain of a subclass of class I aminoacyl-tRNA synthetases"/>
    <property type="match status" value="1"/>
</dbReference>
<sequence length="214" mass="24046">MLARDELEQVERTIRRAVKQRNIAREKKRFDVADELRELLLDLGVELSDTSGTTTTWEWKELPEVEEEEPKKKKKNNKKKRQREEEAEPVAPEEDPETKPEPPKKRVLELANGVSATVLREGVGPEEARKGTTINVKYAGVLAKSGRQFDAGKFSFTLGAGDVIKGWDVGCVGMKLKERRRLTIPPKMAYGARGAPPDIPKNATLVFDVTLLKV</sequence>
<keyword evidence="9" id="KW-1185">Reference proteome</keyword>
<dbReference type="EC" id="5.2.1.8" evidence="2 5"/>
<feature type="compositionally biased region" description="Basic residues" evidence="6">
    <location>
        <begin position="72"/>
        <end position="81"/>
    </location>
</feature>
<dbReference type="PANTHER" id="PTHR43811">
    <property type="entry name" value="FKBP-TYPE PEPTIDYL-PROLYL CIS-TRANS ISOMERASE FKPA"/>
    <property type="match status" value="1"/>
</dbReference>
<feature type="domain" description="PPIase FKBP-type" evidence="7">
    <location>
        <begin position="131"/>
        <end position="214"/>
    </location>
</feature>
<keyword evidence="4 5" id="KW-0413">Isomerase</keyword>
<dbReference type="GO" id="GO:0003755">
    <property type="term" value="F:peptidyl-prolyl cis-trans isomerase activity"/>
    <property type="evidence" value="ECO:0007669"/>
    <property type="project" value="UniProtKB-KW"/>
</dbReference>
<dbReference type="Proteomes" id="UP001230188">
    <property type="component" value="Unassembled WGS sequence"/>
</dbReference>
<evidence type="ECO:0000313" key="8">
    <source>
        <dbReference type="EMBL" id="KAJ8603755.1"/>
    </source>
</evidence>
<dbReference type="FunFam" id="3.10.50.40:FF:000006">
    <property type="entry name" value="Peptidyl-prolyl cis-trans isomerase"/>
    <property type="match status" value="1"/>
</dbReference>
<dbReference type="GO" id="GO:0004812">
    <property type="term" value="F:aminoacyl-tRNA ligase activity"/>
    <property type="evidence" value="ECO:0007669"/>
    <property type="project" value="InterPro"/>
</dbReference>
<evidence type="ECO:0000256" key="5">
    <source>
        <dbReference type="PROSITE-ProRule" id="PRU00277"/>
    </source>
</evidence>
<feature type="compositionally biased region" description="Basic and acidic residues" evidence="6">
    <location>
        <begin position="97"/>
        <end position="106"/>
    </location>
</feature>
<name>A0AAD7UFT7_9STRA</name>
<comment type="catalytic activity">
    <reaction evidence="1 5">
        <text>[protein]-peptidylproline (omega=180) = [protein]-peptidylproline (omega=0)</text>
        <dbReference type="Rhea" id="RHEA:16237"/>
        <dbReference type="Rhea" id="RHEA-COMP:10747"/>
        <dbReference type="Rhea" id="RHEA-COMP:10748"/>
        <dbReference type="ChEBI" id="CHEBI:83833"/>
        <dbReference type="ChEBI" id="CHEBI:83834"/>
        <dbReference type="EC" id="5.2.1.8"/>
    </reaction>
</comment>
<dbReference type="GO" id="GO:0005524">
    <property type="term" value="F:ATP binding"/>
    <property type="evidence" value="ECO:0007669"/>
    <property type="project" value="InterPro"/>
</dbReference>
<accession>A0AAD7UFT7</accession>
<proteinExistence type="predicted"/>
<dbReference type="GO" id="GO:0000785">
    <property type="term" value="C:chromatin"/>
    <property type="evidence" value="ECO:0007669"/>
    <property type="project" value="TreeGrafter"/>
</dbReference>
<dbReference type="SUPFAM" id="SSF54534">
    <property type="entry name" value="FKBP-like"/>
    <property type="match status" value="1"/>
</dbReference>
<dbReference type="EMBL" id="JAQMWT010000344">
    <property type="protein sequence ID" value="KAJ8603755.1"/>
    <property type="molecule type" value="Genomic_DNA"/>
</dbReference>